<dbReference type="NCBIfam" id="TIGR01758">
    <property type="entry name" value="MDH_euk_cyt"/>
    <property type="match status" value="1"/>
</dbReference>
<protein>
    <recommendedName>
        <fullName evidence="8">Malate dehydrogenase</fullName>
        <ecNumber evidence="8">1.1.1.37</ecNumber>
    </recommendedName>
</protein>
<dbReference type="InterPro" id="IPR010945">
    <property type="entry name" value="Malate_DH_type2"/>
</dbReference>
<feature type="binding site" evidence="5">
    <location>
        <position position="88"/>
    </location>
    <ligand>
        <name>substrate</name>
    </ligand>
</feature>
<gene>
    <name evidence="11" type="ORF">Ciccas_005218</name>
</gene>
<dbReference type="FunFam" id="3.40.50.720:FF:000010">
    <property type="entry name" value="Malate dehydrogenase"/>
    <property type="match status" value="1"/>
</dbReference>
<keyword evidence="8" id="KW-0816">Tricarboxylic acid cycle</keyword>
<keyword evidence="2 7" id="KW-0560">Oxidoreductase</keyword>
<organism evidence="11 12">
    <name type="scientific">Cichlidogyrus casuarinus</name>
    <dbReference type="NCBI Taxonomy" id="1844966"/>
    <lineage>
        <taxon>Eukaryota</taxon>
        <taxon>Metazoa</taxon>
        <taxon>Spiralia</taxon>
        <taxon>Lophotrochozoa</taxon>
        <taxon>Platyhelminthes</taxon>
        <taxon>Monogenea</taxon>
        <taxon>Monopisthocotylea</taxon>
        <taxon>Dactylogyridea</taxon>
        <taxon>Ancyrocephalidae</taxon>
        <taxon>Cichlidogyrus</taxon>
    </lineage>
</organism>
<dbReference type="Gene3D" id="3.90.110.10">
    <property type="entry name" value="Lactate dehydrogenase/glycoside hydrolase, family 4, C-terminal"/>
    <property type="match status" value="1"/>
</dbReference>
<evidence type="ECO:0000259" key="9">
    <source>
        <dbReference type="Pfam" id="PF00056"/>
    </source>
</evidence>
<dbReference type="Pfam" id="PF02866">
    <property type="entry name" value="Ldh_1_C"/>
    <property type="match status" value="1"/>
</dbReference>
<evidence type="ECO:0000259" key="10">
    <source>
        <dbReference type="Pfam" id="PF02866"/>
    </source>
</evidence>
<dbReference type="InterPro" id="IPR011274">
    <property type="entry name" value="Malate_DH_NAD-dep_euk"/>
</dbReference>
<dbReference type="AlphaFoldDB" id="A0ABD2Q993"/>
<feature type="binding site" evidence="6">
    <location>
        <position position="101"/>
    </location>
    <ligand>
        <name>NAD(+)</name>
        <dbReference type="ChEBI" id="CHEBI:57540"/>
    </ligand>
</feature>
<dbReference type="NCBIfam" id="TIGR01759">
    <property type="entry name" value="MalateDH-SF1"/>
    <property type="match status" value="1"/>
</dbReference>
<feature type="domain" description="Lactate/malate dehydrogenase N-terminal" evidence="9">
    <location>
        <begin position="3"/>
        <end position="148"/>
    </location>
</feature>
<dbReference type="FunFam" id="3.90.110.10:FF:000002">
    <property type="entry name" value="Malate dehydrogenase"/>
    <property type="match status" value="1"/>
</dbReference>
<reference evidence="11 12" key="1">
    <citation type="submission" date="2024-11" db="EMBL/GenBank/DDBJ databases">
        <title>Adaptive evolution of stress response genes in parasites aligns with host niche diversity.</title>
        <authorList>
            <person name="Hahn C."/>
            <person name="Resl P."/>
        </authorList>
    </citation>
    <scope>NUCLEOTIDE SEQUENCE [LARGE SCALE GENOMIC DNA]</scope>
    <source>
        <strain evidence="11">EGGRZ-B1_66</strain>
        <tissue evidence="11">Body</tissue>
    </source>
</reference>
<dbReference type="GO" id="GO:0006099">
    <property type="term" value="P:tricarboxylic acid cycle"/>
    <property type="evidence" value="ECO:0007669"/>
    <property type="project" value="UniProtKB-KW"/>
</dbReference>
<dbReference type="Proteomes" id="UP001626550">
    <property type="component" value="Unassembled WGS sequence"/>
</dbReference>
<evidence type="ECO:0000256" key="2">
    <source>
        <dbReference type="ARBA" id="ARBA00023002"/>
    </source>
</evidence>
<feature type="binding site" evidence="5">
    <location>
        <position position="127"/>
    </location>
    <ligand>
        <name>substrate</name>
    </ligand>
</feature>
<accession>A0ABD2Q993</accession>
<name>A0ABD2Q993_9PLAT</name>
<dbReference type="InterPro" id="IPR001236">
    <property type="entry name" value="Lactate/malate_DH_N"/>
</dbReference>
<dbReference type="Pfam" id="PF00056">
    <property type="entry name" value="Ldh_1_N"/>
    <property type="match status" value="1"/>
</dbReference>
<dbReference type="Gene3D" id="3.40.50.720">
    <property type="entry name" value="NAD(P)-binding Rossmann-like Domain"/>
    <property type="match status" value="1"/>
</dbReference>
<evidence type="ECO:0000256" key="1">
    <source>
        <dbReference type="ARBA" id="ARBA00009613"/>
    </source>
</evidence>
<sequence length="328" mass="36321">MVILITGAAGQIAYSLVFMVAKGDMFGKDQKLVIHLLDIPPMLPKLAGVEMELQDCGFPLVEKVVVTDDLKEAFCDIDVALMVGSMPRKEGMERSDLLKMNIGIFKTQGQALDQYAKKTVKVLVVGNPANTNAWAMSHFAPSIPKENFSALTRLDFNRAIGKLAVDCNVSCEKIKNPIIWGNHSLSQFPDVTNATVDTETGTKSVYEIIKNDNYLKNEFVQIIQKRGGEVIKARGASSALSAAKAITDHMHDWWCGTKPGIHVSMSVICDENPYGVPKNLMFSYPVTIANKKWTVVPNLKHDDWAKTLMDKTTNELIEERDTASQFLN</sequence>
<feature type="domain" description="Lactate/malate dehydrogenase C-terminal" evidence="10">
    <location>
        <begin position="152"/>
        <end position="326"/>
    </location>
</feature>
<dbReference type="PANTHER" id="PTHR23382">
    <property type="entry name" value="MALATE DEHYDROGENASE"/>
    <property type="match status" value="1"/>
</dbReference>
<dbReference type="InterPro" id="IPR001252">
    <property type="entry name" value="Malate_DH_AS"/>
</dbReference>
<feature type="active site" description="Proton acceptor" evidence="4">
    <location>
        <position position="183"/>
    </location>
</feature>
<evidence type="ECO:0000313" key="11">
    <source>
        <dbReference type="EMBL" id="KAL3316135.1"/>
    </source>
</evidence>
<feature type="binding site" evidence="5">
    <location>
        <position position="158"/>
    </location>
    <ligand>
        <name>substrate</name>
    </ligand>
</feature>
<dbReference type="EC" id="1.1.1.37" evidence="8"/>
<evidence type="ECO:0000313" key="12">
    <source>
        <dbReference type="Proteomes" id="UP001626550"/>
    </source>
</evidence>
<feature type="binding site" evidence="6">
    <location>
        <begin position="125"/>
        <end position="127"/>
    </location>
    <ligand>
        <name>NAD(+)</name>
        <dbReference type="ChEBI" id="CHEBI:57540"/>
    </ligand>
</feature>
<evidence type="ECO:0000256" key="6">
    <source>
        <dbReference type="PIRSR" id="PIRSR000102-3"/>
    </source>
</evidence>
<dbReference type="NCBIfam" id="NF003916">
    <property type="entry name" value="PRK05442.1"/>
    <property type="match status" value="1"/>
</dbReference>
<keyword evidence="12" id="KW-1185">Reference proteome</keyword>
<dbReference type="InterPro" id="IPR036291">
    <property type="entry name" value="NAD(P)-bd_dom_sf"/>
</dbReference>
<keyword evidence="3 6" id="KW-0520">NAD</keyword>
<comment type="caution">
    <text evidence="11">The sequence shown here is derived from an EMBL/GenBank/DDBJ whole genome shotgun (WGS) entry which is preliminary data.</text>
</comment>
<dbReference type="SUPFAM" id="SSF56327">
    <property type="entry name" value="LDH C-terminal domain-like"/>
    <property type="match status" value="1"/>
</dbReference>
<comment type="similarity">
    <text evidence="1">Belongs to the LDH/MDH superfamily. MDH type 2 family.</text>
</comment>
<dbReference type="EMBL" id="JBJKFK010000594">
    <property type="protein sequence ID" value="KAL3316135.1"/>
    <property type="molecule type" value="Genomic_DNA"/>
</dbReference>
<evidence type="ECO:0000256" key="8">
    <source>
        <dbReference type="RuleBase" id="RU003405"/>
    </source>
</evidence>
<dbReference type="PROSITE" id="PS00068">
    <property type="entry name" value="MDH"/>
    <property type="match status" value="1"/>
</dbReference>
<dbReference type="GO" id="GO:0030060">
    <property type="term" value="F:L-malate dehydrogenase (NAD+) activity"/>
    <property type="evidence" value="ECO:0007669"/>
    <property type="project" value="UniProtKB-EC"/>
</dbReference>
<evidence type="ECO:0000256" key="5">
    <source>
        <dbReference type="PIRSR" id="PIRSR000102-2"/>
    </source>
</evidence>
<evidence type="ECO:0000256" key="3">
    <source>
        <dbReference type="ARBA" id="ARBA00023027"/>
    </source>
</evidence>
<evidence type="ECO:0000256" key="4">
    <source>
        <dbReference type="PIRSR" id="PIRSR000102-1"/>
    </source>
</evidence>
<dbReference type="InterPro" id="IPR022383">
    <property type="entry name" value="Lactate/malate_DH_C"/>
</dbReference>
<dbReference type="SUPFAM" id="SSF51735">
    <property type="entry name" value="NAD(P)-binding Rossmann-fold domains"/>
    <property type="match status" value="1"/>
</dbReference>
<dbReference type="InterPro" id="IPR015955">
    <property type="entry name" value="Lactate_DH/Glyco_Ohase_4_C"/>
</dbReference>
<evidence type="ECO:0000256" key="7">
    <source>
        <dbReference type="RuleBase" id="RU003369"/>
    </source>
</evidence>
<feature type="binding site" evidence="5">
    <location>
        <position position="94"/>
    </location>
    <ligand>
        <name>substrate</name>
    </ligand>
</feature>
<comment type="catalytic activity">
    <reaction evidence="8">
        <text>(S)-malate + NAD(+) = oxaloacetate + NADH + H(+)</text>
        <dbReference type="Rhea" id="RHEA:21432"/>
        <dbReference type="ChEBI" id="CHEBI:15378"/>
        <dbReference type="ChEBI" id="CHEBI:15589"/>
        <dbReference type="ChEBI" id="CHEBI:16452"/>
        <dbReference type="ChEBI" id="CHEBI:57540"/>
        <dbReference type="ChEBI" id="CHEBI:57945"/>
        <dbReference type="EC" id="1.1.1.37"/>
    </reaction>
</comment>
<feature type="binding site" evidence="6">
    <location>
        <position position="38"/>
    </location>
    <ligand>
        <name>NAD(+)</name>
        <dbReference type="ChEBI" id="CHEBI:57540"/>
    </ligand>
</feature>
<dbReference type="InterPro" id="IPR001557">
    <property type="entry name" value="L-lactate/malate_DH"/>
</dbReference>
<proteinExistence type="inferred from homology"/>
<dbReference type="PIRSF" id="PIRSF000102">
    <property type="entry name" value="Lac_mal_DH"/>
    <property type="match status" value="1"/>
</dbReference>